<keyword evidence="5" id="KW-0597">Phosphoprotein</keyword>
<evidence type="ECO:0000256" key="24">
    <source>
        <dbReference type="PROSITE-ProRule" id="PRU10141"/>
    </source>
</evidence>
<dbReference type="InterPro" id="IPR032675">
    <property type="entry name" value="LRR_dom_sf"/>
</dbReference>
<keyword evidence="31" id="KW-1185">Reference proteome</keyword>
<dbReference type="SMART" id="SM00369">
    <property type="entry name" value="LRR_TYP"/>
    <property type="match status" value="6"/>
</dbReference>
<evidence type="ECO:0000256" key="4">
    <source>
        <dbReference type="ARBA" id="ARBA00022475"/>
    </source>
</evidence>
<dbReference type="CDD" id="cd00063">
    <property type="entry name" value="FN3"/>
    <property type="match status" value="2"/>
</dbReference>
<keyword evidence="13 24" id="KW-0067">ATP-binding</keyword>
<evidence type="ECO:0000256" key="17">
    <source>
        <dbReference type="ARBA" id="ARBA00023137"/>
    </source>
</evidence>
<dbReference type="Gene3D" id="2.60.40.10">
    <property type="entry name" value="Immunoglobulins"/>
    <property type="match status" value="4"/>
</dbReference>
<comment type="subcellular location">
    <subcellularLocation>
        <location evidence="1">Cell membrane</location>
        <topology evidence="1">Single-pass type I membrane protein</topology>
    </subcellularLocation>
</comment>
<evidence type="ECO:0000256" key="21">
    <source>
        <dbReference type="ARBA" id="ARBA00023319"/>
    </source>
</evidence>
<evidence type="ECO:0000256" key="3">
    <source>
        <dbReference type="ARBA" id="ARBA00011902"/>
    </source>
</evidence>
<dbReference type="InterPro" id="IPR036116">
    <property type="entry name" value="FN3_sf"/>
</dbReference>
<dbReference type="Gene3D" id="3.30.200.20">
    <property type="entry name" value="Phosphorylase Kinase, domain 1"/>
    <property type="match status" value="1"/>
</dbReference>
<dbReference type="Pfam" id="PF07714">
    <property type="entry name" value="PK_Tyr_Ser-Thr"/>
    <property type="match status" value="1"/>
</dbReference>
<keyword evidence="11 24" id="KW-0547">Nucleotide-binding</keyword>
<dbReference type="PROSITE" id="PS51450">
    <property type="entry name" value="LRR"/>
    <property type="match status" value="2"/>
</dbReference>
<dbReference type="PROSITE" id="PS50011">
    <property type="entry name" value="PROTEIN_KINASE_DOM"/>
    <property type="match status" value="1"/>
</dbReference>
<dbReference type="InterPro" id="IPR000719">
    <property type="entry name" value="Prot_kinase_dom"/>
</dbReference>
<evidence type="ECO:0000256" key="6">
    <source>
        <dbReference type="ARBA" id="ARBA00022614"/>
    </source>
</evidence>
<dbReference type="InterPro" id="IPR001611">
    <property type="entry name" value="Leu-rich_rpt"/>
</dbReference>
<feature type="region of interest" description="Disordered" evidence="25">
    <location>
        <begin position="1224"/>
        <end position="1255"/>
    </location>
</feature>
<evidence type="ECO:0000256" key="16">
    <source>
        <dbReference type="ARBA" id="ARBA00023136"/>
    </source>
</evidence>
<evidence type="ECO:0000313" key="30">
    <source>
        <dbReference type="EMBL" id="MBN3291486.1"/>
    </source>
</evidence>
<keyword evidence="16 26" id="KW-0472">Membrane</keyword>
<dbReference type="SUPFAM" id="SSF56112">
    <property type="entry name" value="Protein kinase-like (PK-like)"/>
    <property type="match status" value="1"/>
</dbReference>
<dbReference type="PANTHER" id="PTHR24416:SF279">
    <property type="entry name" value="TYROSINE-PROTEIN KINASE RECEPTOR TYRO3"/>
    <property type="match status" value="1"/>
</dbReference>
<dbReference type="PROSITE" id="PS50835">
    <property type="entry name" value="IG_LIKE"/>
    <property type="match status" value="2"/>
</dbReference>
<evidence type="ECO:0000256" key="5">
    <source>
        <dbReference type="ARBA" id="ARBA00022553"/>
    </source>
</evidence>
<dbReference type="Pfam" id="PF13927">
    <property type="entry name" value="Ig_3"/>
    <property type="match status" value="1"/>
</dbReference>
<keyword evidence="19" id="KW-0675">Receptor</keyword>
<dbReference type="InterPro" id="IPR050122">
    <property type="entry name" value="RTK"/>
</dbReference>
<dbReference type="InterPro" id="IPR017441">
    <property type="entry name" value="Protein_kinase_ATP_BS"/>
</dbReference>
<accession>A0ABS2YZU2</accession>
<comment type="catalytic activity">
    <reaction evidence="23">
        <text>L-tyrosyl-[protein] + ATP = O-phospho-L-tyrosyl-[protein] + ADP + H(+)</text>
        <dbReference type="Rhea" id="RHEA:10596"/>
        <dbReference type="Rhea" id="RHEA-COMP:10136"/>
        <dbReference type="Rhea" id="RHEA-COMP:20101"/>
        <dbReference type="ChEBI" id="CHEBI:15378"/>
        <dbReference type="ChEBI" id="CHEBI:30616"/>
        <dbReference type="ChEBI" id="CHEBI:46858"/>
        <dbReference type="ChEBI" id="CHEBI:61978"/>
        <dbReference type="ChEBI" id="CHEBI:456216"/>
        <dbReference type="EC" id="2.7.10.1"/>
    </reaction>
</comment>
<evidence type="ECO:0000256" key="14">
    <source>
        <dbReference type="ARBA" id="ARBA00022889"/>
    </source>
</evidence>
<keyword evidence="17" id="KW-0829">Tyrosine-protein kinase</keyword>
<evidence type="ECO:0000256" key="18">
    <source>
        <dbReference type="ARBA" id="ARBA00023157"/>
    </source>
</evidence>
<dbReference type="InterPro" id="IPR036179">
    <property type="entry name" value="Ig-like_dom_sf"/>
</dbReference>
<evidence type="ECO:0000259" key="29">
    <source>
        <dbReference type="PROSITE" id="PS50853"/>
    </source>
</evidence>
<feature type="domain" description="Fibronectin type-III" evidence="29">
    <location>
        <begin position="692"/>
        <end position="782"/>
    </location>
</feature>
<dbReference type="InterPro" id="IPR007110">
    <property type="entry name" value="Ig-like_dom"/>
</dbReference>
<feature type="transmembrane region" description="Helical" evidence="26">
    <location>
        <begin position="792"/>
        <end position="815"/>
    </location>
</feature>
<dbReference type="InterPro" id="IPR008266">
    <property type="entry name" value="Tyr_kinase_AS"/>
</dbReference>
<dbReference type="InterPro" id="IPR003598">
    <property type="entry name" value="Ig_sub2"/>
</dbReference>
<keyword evidence="15 26" id="KW-1133">Transmembrane helix</keyword>
<evidence type="ECO:0000256" key="9">
    <source>
        <dbReference type="ARBA" id="ARBA00022729"/>
    </source>
</evidence>
<evidence type="ECO:0000256" key="19">
    <source>
        <dbReference type="ARBA" id="ARBA00023170"/>
    </source>
</evidence>
<dbReference type="SMART" id="SM00060">
    <property type="entry name" value="FN3"/>
    <property type="match status" value="2"/>
</dbReference>
<evidence type="ECO:0000259" key="27">
    <source>
        <dbReference type="PROSITE" id="PS50011"/>
    </source>
</evidence>
<dbReference type="Pfam" id="PF00560">
    <property type="entry name" value="LRR_1"/>
    <property type="match status" value="1"/>
</dbReference>
<keyword evidence="7" id="KW-0808">Transferase</keyword>
<feature type="compositionally biased region" description="Polar residues" evidence="25">
    <location>
        <begin position="1229"/>
        <end position="1241"/>
    </location>
</feature>
<dbReference type="SMART" id="SM00219">
    <property type="entry name" value="TyrKc"/>
    <property type="match status" value="1"/>
</dbReference>
<evidence type="ECO:0000256" key="22">
    <source>
        <dbReference type="ARBA" id="ARBA00039486"/>
    </source>
</evidence>
<keyword evidence="6" id="KW-0433">Leucine-rich repeat</keyword>
<evidence type="ECO:0000256" key="11">
    <source>
        <dbReference type="ARBA" id="ARBA00022741"/>
    </source>
</evidence>
<dbReference type="SUPFAM" id="SSF52058">
    <property type="entry name" value="L domain-like"/>
    <property type="match status" value="1"/>
</dbReference>
<dbReference type="PRINTS" id="PR00109">
    <property type="entry name" value="TYRKINASE"/>
</dbReference>
<dbReference type="SUPFAM" id="SSF49265">
    <property type="entry name" value="Fibronectin type III"/>
    <property type="match status" value="1"/>
</dbReference>
<evidence type="ECO:0000256" key="7">
    <source>
        <dbReference type="ARBA" id="ARBA00022679"/>
    </source>
</evidence>
<keyword evidence="18" id="KW-1015">Disulfide bond</keyword>
<dbReference type="InterPro" id="IPR003591">
    <property type="entry name" value="Leu-rich_rpt_typical-subtyp"/>
</dbReference>
<dbReference type="SUPFAM" id="SSF48726">
    <property type="entry name" value="Immunoglobulin"/>
    <property type="match status" value="2"/>
</dbReference>
<dbReference type="InterPro" id="IPR011009">
    <property type="entry name" value="Kinase-like_dom_sf"/>
</dbReference>
<dbReference type="InterPro" id="IPR013098">
    <property type="entry name" value="Ig_I-set"/>
</dbReference>
<evidence type="ECO:0000256" key="12">
    <source>
        <dbReference type="ARBA" id="ARBA00022777"/>
    </source>
</evidence>
<dbReference type="InterPro" id="IPR013783">
    <property type="entry name" value="Ig-like_fold"/>
</dbReference>
<feature type="domain" description="Ig-like" evidence="28">
    <location>
        <begin position="402"/>
        <end position="501"/>
    </location>
</feature>
<keyword evidence="14" id="KW-0130">Cell adhesion</keyword>
<dbReference type="PROSITE" id="PS00109">
    <property type="entry name" value="PROTEIN_KINASE_TYR"/>
    <property type="match status" value="1"/>
</dbReference>
<keyword evidence="8 26" id="KW-0812">Transmembrane</keyword>
<name>A0ABS2YZU2_POLSE</name>
<evidence type="ECO:0000256" key="13">
    <source>
        <dbReference type="ARBA" id="ARBA00022840"/>
    </source>
</evidence>
<evidence type="ECO:0000259" key="28">
    <source>
        <dbReference type="PROSITE" id="PS50835"/>
    </source>
</evidence>
<evidence type="ECO:0000256" key="8">
    <source>
        <dbReference type="ARBA" id="ARBA00022692"/>
    </source>
</evidence>
<evidence type="ECO:0000256" key="1">
    <source>
        <dbReference type="ARBA" id="ARBA00004251"/>
    </source>
</evidence>
<protein>
    <recommendedName>
        <fullName evidence="22">Tyrosine-protein kinase receptor TYRO3</fullName>
        <ecNumber evidence="3">2.7.10.1</ecNumber>
    </recommendedName>
</protein>
<keyword evidence="21" id="KW-0393">Immunoglobulin domain</keyword>
<keyword evidence="4" id="KW-1003">Cell membrane</keyword>
<feature type="compositionally biased region" description="Acidic residues" evidence="25">
    <location>
        <begin position="1242"/>
        <end position="1255"/>
    </location>
</feature>
<evidence type="ECO:0000256" key="26">
    <source>
        <dbReference type="SAM" id="Phobius"/>
    </source>
</evidence>
<evidence type="ECO:0000256" key="10">
    <source>
        <dbReference type="ARBA" id="ARBA00022737"/>
    </source>
</evidence>
<feature type="non-terminal residue" evidence="30">
    <location>
        <position position="1"/>
    </location>
</feature>
<gene>
    <name evidence="30" type="primary">Tyro3</name>
    <name evidence="30" type="ORF">GTO92_0006829</name>
</gene>
<proteinExistence type="inferred from homology"/>
<sequence length="1255" mass="139241">MGNSALKAHLETSQKTGVFQLTGKGLAEFPEELQRLSSLRTVDLSNNKIEVLPSFIGVFSVLKSLTLNCNKLAFIPDEIGKLKKLETLHLNGNQLKHLPATVGQLSALRTLGLSGNRFKEFPAHLGSLRHLDLLDMSKNHIHVIPDHVQELQTIELNLNQNQISSVSPDVARCPRLKVLRLEENCLELYSLPLAILTDSQVSLLAVEGNLFEIKKLRELDGYDKSWICKSVEMQFHDKLKEVSLRLLSAERETGGVEAFSGLDPKGPTPSSPGVHWSVPILSTEVCRTALRLTPGDDFVSECREDDGLGVLAPCVHDCGAPSGHRRSVPLRRRFLGYFFLSSGQASATPFLPIGDASPFKGKTFLLSAVCAIRNQKSLFVSPAALDAMCLVRHTELDSGLLPAGCAVMTSVRFTKNPSNVTVSQGNTVKLECAVEALEEPDIIWMKDGVRVHSADQMFMPLDHGHWQTFYRIPSVQRADAGKYWCEVEDLASSDPAWMTVEGVPHFVLEPQDVFILPGMSFNLTCAAVGPPEPVKVIWWVQGKKLEKLESSPSILTIQGMNKSAEFHCEAHNERGLAISRTARVHITALPEAPTELHVHGSRDCNASLSWKPGFDGYSELRNCTVQVSNNVQEKGEKFLEKSVLVPPYNATVGGLKCFSNYSVRVSCSNVVGTSPVSSWVDFTTPESVPSGAPQNLSFQLIDFSLVLSWIPLYQNETNGVLSGHKVQWNRAGDVQESLFSLATMVNLSDWRYFSNASLRVCACNAAGCGPWSMPVRVPAEKSAMSLNQRSHLWVVVFFGIFIIFGFLGFLIAMFLRQRRKEMLFGGIFGPDTPGAQLTVSYTAARSFNRRGPEHSEITLDSLGISEELKKKLQDVLISESQLNLGHLLGKGEFSSVREAYLKMQDGSVKKVAVKVLKADVSCSSDIEQCLREAAYMKEFHHPNVLRLIGISLHRHGQQRLPVPMVILPFMKHGDLHTFLLMSRLGDNPFTLSLQTLLQFTLDVARGMEYLSLRKFIHRDLAARNCMLSKDMRVCVADFGLSKKIYSGDYYRQGSASKLPVKWIALESLADNVYTTQSDVWAFGVTIWEIMTLGQTPYPGVENSEVYEYLIKGNRLKQPPDCPDEIYRTMCRCWNTNPKERPGFDRLILELEAVSARLSQDSSKMELLYINVGNGSHASEEEVAGGLPWHQSGPSERFCDDLLNDPAELHGAAGSDYRYIMDPYAGPEVENQSGQTLGCTTQPEDDEDEEDVFLKA</sequence>
<evidence type="ECO:0000256" key="23">
    <source>
        <dbReference type="ARBA" id="ARBA00051243"/>
    </source>
</evidence>
<keyword evidence="20" id="KW-0325">Glycoprotein</keyword>
<feature type="domain" description="Protein kinase" evidence="27">
    <location>
        <begin position="882"/>
        <end position="1153"/>
    </location>
</feature>
<dbReference type="InterPro" id="IPR020635">
    <property type="entry name" value="Tyr_kinase_cat_dom"/>
</dbReference>
<evidence type="ECO:0000313" key="31">
    <source>
        <dbReference type="Proteomes" id="UP001166052"/>
    </source>
</evidence>
<dbReference type="SMART" id="SM00364">
    <property type="entry name" value="LRR_BAC"/>
    <property type="match status" value="3"/>
</dbReference>
<comment type="caution">
    <text evidence="30">The sequence shown here is derived from an EMBL/GenBank/DDBJ whole genome shotgun (WGS) entry which is preliminary data.</text>
</comment>
<dbReference type="Proteomes" id="UP001166052">
    <property type="component" value="Unassembled WGS sequence"/>
</dbReference>
<evidence type="ECO:0000256" key="25">
    <source>
        <dbReference type="SAM" id="MobiDB-lite"/>
    </source>
</evidence>
<comment type="similarity">
    <text evidence="2">Belongs to the protein kinase superfamily. CAMK Ser/Thr protein kinase family.</text>
</comment>
<dbReference type="SMART" id="SM00409">
    <property type="entry name" value="IG"/>
    <property type="match status" value="2"/>
</dbReference>
<dbReference type="Gene3D" id="3.80.10.10">
    <property type="entry name" value="Ribonuclease Inhibitor"/>
    <property type="match status" value="2"/>
</dbReference>
<reference evidence="30" key="1">
    <citation type="journal article" date="2021" name="Cell">
        <title>Tracing the genetic footprints of vertebrate landing in non-teleost ray-finned fishes.</title>
        <authorList>
            <person name="Bi X."/>
            <person name="Wang K."/>
            <person name="Yang L."/>
            <person name="Pan H."/>
            <person name="Jiang H."/>
            <person name="Wei Q."/>
            <person name="Fang M."/>
            <person name="Yu H."/>
            <person name="Zhu C."/>
            <person name="Cai Y."/>
            <person name="He Y."/>
            <person name="Gan X."/>
            <person name="Zeng H."/>
            <person name="Yu D."/>
            <person name="Zhu Y."/>
            <person name="Jiang H."/>
            <person name="Qiu Q."/>
            <person name="Yang H."/>
            <person name="Zhang Y.E."/>
            <person name="Wang W."/>
            <person name="Zhu M."/>
            <person name="He S."/>
            <person name="Zhang G."/>
        </authorList>
    </citation>
    <scope>NUCLEOTIDE SEQUENCE</scope>
    <source>
        <strain evidence="30">Bchr_001</strain>
    </source>
</reference>
<dbReference type="PROSITE" id="PS00107">
    <property type="entry name" value="PROTEIN_KINASE_ATP"/>
    <property type="match status" value="1"/>
</dbReference>
<evidence type="ECO:0000256" key="20">
    <source>
        <dbReference type="ARBA" id="ARBA00023180"/>
    </source>
</evidence>
<feature type="domain" description="Ig-like" evidence="28">
    <location>
        <begin position="504"/>
        <end position="579"/>
    </location>
</feature>
<evidence type="ECO:0000256" key="15">
    <source>
        <dbReference type="ARBA" id="ARBA00022989"/>
    </source>
</evidence>
<keyword evidence="10" id="KW-0677">Repeat</keyword>
<dbReference type="InterPro" id="IPR003599">
    <property type="entry name" value="Ig_sub"/>
</dbReference>
<dbReference type="PROSITE" id="PS50853">
    <property type="entry name" value="FN3"/>
    <property type="match status" value="2"/>
</dbReference>
<dbReference type="Pfam" id="PF13855">
    <property type="entry name" value="LRR_8"/>
    <property type="match status" value="1"/>
</dbReference>
<dbReference type="SMART" id="SM00408">
    <property type="entry name" value="IGc2"/>
    <property type="match status" value="2"/>
</dbReference>
<dbReference type="EMBL" id="JAAWVN010012970">
    <property type="protein sequence ID" value="MBN3291486.1"/>
    <property type="molecule type" value="Genomic_DNA"/>
</dbReference>
<organism evidence="30 31">
    <name type="scientific">Polypterus senegalus</name>
    <name type="common">Senegal bichir</name>
    <dbReference type="NCBI Taxonomy" id="55291"/>
    <lineage>
        <taxon>Eukaryota</taxon>
        <taxon>Metazoa</taxon>
        <taxon>Chordata</taxon>
        <taxon>Craniata</taxon>
        <taxon>Vertebrata</taxon>
        <taxon>Euteleostomi</taxon>
        <taxon>Actinopterygii</taxon>
        <taxon>Polypteriformes</taxon>
        <taxon>Polypteridae</taxon>
        <taxon>Polypterus</taxon>
    </lineage>
</organism>
<dbReference type="EC" id="2.7.10.1" evidence="3"/>
<dbReference type="GO" id="GO:0016301">
    <property type="term" value="F:kinase activity"/>
    <property type="evidence" value="ECO:0007669"/>
    <property type="project" value="UniProtKB-KW"/>
</dbReference>
<evidence type="ECO:0000256" key="2">
    <source>
        <dbReference type="ARBA" id="ARBA00006692"/>
    </source>
</evidence>
<feature type="domain" description="Fibronectin type-III" evidence="29">
    <location>
        <begin position="592"/>
        <end position="687"/>
    </location>
</feature>
<dbReference type="Pfam" id="PF00041">
    <property type="entry name" value="fn3"/>
    <property type="match status" value="1"/>
</dbReference>
<feature type="non-terminal residue" evidence="30">
    <location>
        <position position="1255"/>
    </location>
</feature>
<dbReference type="InterPro" id="IPR003961">
    <property type="entry name" value="FN3_dom"/>
</dbReference>
<dbReference type="PANTHER" id="PTHR24416">
    <property type="entry name" value="TYROSINE-PROTEIN KINASE RECEPTOR"/>
    <property type="match status" value="1"/>
</dbReference>
<dbReference type="Pfam" id="PF07679">
    <property type="entry name" value="I-set"/>
    <property type="match status" value="1"/>
</dbReference>
<feature type="binding site" evidence="24">
    <location>
        <position position="914"/>
    </location>
    <ligand>
        <name>ATP</name>
        <dbReference type="ChEBI" id="CHEBI:30616"/>
    </ligand>
</feature>
<keyword evidence="9" id="KW-0732">Signal</keyword>
<keyword evidence="12 30" id="KW-0418">Kinase</keyword>
<dbReference type="InterPro" id="IPR001245">
    <property type="entry name" value="Ser-Thr/Tyr_kinase_cat_dom"/>
</dbReference>
<dbReference type="Gene3D" id="1.10.510.10">
    <property type="entry name" value="Transferase(Phosphotransferase) domain 1"/>
    <property type="match status" value="1"/>
</dbReference>